<name>S0FNN3_RUMCE</name>
<evidence type="ECO:0000256" key="1">
    <source>
        <dbReference type="SAM" id="SignalP"/>
    </source>
</evidence>
<feature type="signal peptide" evidence="1">
    <location>
        <begin position="1"/>
        <end position="21"/>
    </location>
</feature>
<evidence type="ECO:0008006" key="4">
    <source>
        <dbReference type="Google" id="ProtNLM"/>
    </source>
</evidence>
<evidence type="ECO:0000313" key="2">
    <source>
        <dbReference type="EMBL" id="EMS73502.1"/>
    </source>
</evidence>
<organism evidence="2 3">
    <name type="scientific">Ruminiclostridium cellobioparum subsp. termitidis CT1112</name>
    <dbReference type="NCBI Taxonomy" id="1195236"/>
    <lineage>
        <taxon>Bacteria</taxon>
        <taxon>Bacillati</taxon>
        <taxon>Bacillota</taxon>
        <taxon>Clostridia</taxon>
        <taxon>Eubacteriales</taxon>
        <taxon>Oscillospiraceae</taxon>
        <taxon>Ruminiclostridium</taxon>
    </lineage>
</organism>
<feature type="chain" id="PRO_5038629666" description="Lipoprotein" evidence="1">
    <location>
        <begin position="22"/>
        <end position="607"/>
    </location>
</feature>
<accession>S0FNN3</accession>
<dbReference type="PROSITE" id="PS51257">
    <property type="entry name" value="PROKAR_LIPOPROTEIN"/>
    <property type="match status" value="1"/>
</dbReference>
<dbReference type="STRING" id="1195236.CTER_0484"/>
<gene>
    <name evidence="2" type="ORF">CTER_0484</name>
</gene>
<comment type="caution">
    <text evidence="2">The sequence shown here is derived from an EMBL/GenBank/DDBJ whole genome shotgun (WGS) entry which is preliminary data.</text>
</comment>
<proteinExistence type="predicted"/>
<protein>
    <recommendedName>
        <fullName evidence="4">Lipoprotein</fullName>
    </recommendedName>
</protein>
<keyword evidence="1" id="KW-0732">Signal</keyword>
<dbReference type="RefSeq" id="WP_004623814.1">
    <property type="nucleotide sequence ID" value="NZ_AORV01000018.1"/>
</dbReference>
<dbReference type="EMBL" id="AORV01000018">
    <property type="protein sequence ID" value="EMS73502.1"/>
    <property type="molecule type" value="Genomic_DNA"/>
</dbReference>
<sequence>MKRFLFLFLLIFILAGMTGCGQDNFRIDKEKNKFVEIGKKDSTPPNNRGMTAAPGNAIEETLFSAENYSPLPELQGVKLNEKKKTVTQKEFLEIIRNPIAFAKISYSSGYGGLVCSKPRILLQYVLPDLESYESDFDTIEINYYDMPQGLSSNLRFTAVEDSIQGSLTSRGLLIDDEKNILLNIKNENDTETIINAVQWKPQFSLKNVKVLFGYIGGGTLKTLLSTGDTVYLIENDTLKLIEERKTGNWKTLSGYAYDDNSTNKEKNRLYLYQVNSRENRIRKIEFSSNTVVFDYPLESFPAKGEIITIEHNALDLSYVLTKEQESLKVYSINEALINKSNEVGCTDESPQPGSIGGIWSYSTGRDDSIVLFRKNEKFPVKMIYSSELQYRPVKGKNTAGQAQVSDAPDGTVKWGFAMSDICSSKKPLLNITYKKLVQSFGLPAHMRTCKINSPADGPDTFEYYHIAEYPGMELEFYSGYQPKKQPSETDTTFRFDLTGNGQALDCGLKVGMTVKEVTDRFGDRNIYNLGAEEKDTEKKIEDTYELNDIKHILTSHKPADMYNNYQKAMIIYADPHKSDEPVKAQALVLLIKESKVDRIVFGYPTAD</sequence>
<dbReference type="Proteomes" id="UP000014155">
    <property type="component" value="Unassembled WGS sequence"/>
</dbReference>
<evidence type="ECO:0000313" key="3">
    <source>
        <dbReference type="Proteomes" id="UP000014155"/>
    </source>
</evidence>
<reference evidence="2 3" key="1">
    <citation type="journal article" date="2013" name="Genome Announc.">
        <title>Draft Genome Sequence of the Cellulolytic, Mesophilic, Anaerobic Bacterium Clostridium termitidis Strain CT1112 (DSM 5398).</title>
        <authorList>
            <person name="Lal S."/>
            <person name="Ramachandran U."/>
            <person name="Zhang X."/>
            <person name="Munir R."/>
            <person name="Sparling R."/>
            <person name="Levin D.B."/>
        </authorList>
    </citation>
    <scope>NUCLEOTIDE SEQUENCE [LARGE SCALE GENOMIC DNA]</scope>
    <source>
        <strain evidence="2 3">CT1112</strain>
    </source>
</reference>
<keyword evidence="3" id="KW-1185">Reference proteome</keyword>
<dbReference type="AlphaFoldDB" id="S0FNN3"/>
<dbReference type="PATRIC" id="fig|1195236.3.peg.802"/>